<accession>A0A0G4JX92</accession>
<dbReference type="Proteomes" id="UP000044377">
    <property type="component" value="Unassembled WGS sequence"/>
</dbReference>
<proteinExistence type="predicted"/>
<reference evidence="2" key="1">
    <citation type="submission" date="2015-01" db="EMBL/GenBank/DDBJ databases">
        <authorList>
            <person name="Paterson Steve"/>
        </authorList>
    </citation>
    <scope>NUCLEOTIDE SEQUENCE [LARGE SCALE GENOMIC DNA]</scope>
    <source>
        <strain evidence="2">OBR1</strain>
    </source>
</reference>
<evidence type="ECO:0000313" key="2">
    <source>
        <dbReference type="Proteomes" id="UP000044377"/>
    </source>
</evidence>
<gene>
    <name evidence="1" type="ORF">BN1221_03003c</name>
</gene>
<dbReference type="AlphaFoldDB" id="A0A0G4JX92"/>
<organism evidence="1 2">
    <name type="scientific">Brenneria goodwinii</name>
    <dbReference type="NCBI Taxonomy" id="1109412"/>
    <lineage>
        <taxon>Bacteria</taxon>
        <taxon>Pseudomonadati</taxon>
        <taxon>Pseudomonadota</taxon>
        <taxon>Gammaproteobacteria</taxon>
        <taxon>Enterobacterales</taxon>
        <taxon>Pectobacteriaceae</taxon>
        <taxon>Brenneria</taxon>
    </lineage>
</organism>
<dbReference type="EMBL" id="CGIG01000001">
    <property type="protein sequence ID" value="CPR18063.1"/>
    <property type="molecule type" value="Genomic_DNA"/>
</dbReference>
<protein>
    <submittedName>
        <fullName evidence="1">Uncharacterized protein</fullName>
    </submittedName>
</protein>
<dbReference type="STRING" id="1109412.BN1221_03003c"/>
<keyword evidence="2" id="KW-1185">Reference proteome</keyword>
<sequence length="45" mass="5326">MQNGIYRRSHLLFLLNRQDVIHPASTTSIIAFSLRRNIFHLSSWD</sequence>
<evidence type="ECO:0000313" key="1">
    <source>
        <dbReference type="EMBL" id="CPR18063.1"/>
    </source>
</evidence>
<name>A0A0G4JX92_9GAMM</name>